<dbReference type="SUPFAM" id="SSF161098">
    <property type="entry name" value="MetI-like"/>
    <property type="match status" value="1"/>
</dbReference>
<evidence type="ECO:0000256" key="1">
    <source>
        <dbReference type="ARBA" id="ARBA00004651"/>
    </source>
</evidence>
<keyword evidence="7 8" id="KW-0472">Membrane</keyword>
<dbReference type="GO" id="GO:0055085">
    <property type="term" value="P:transmembrane transport"/>
    <property type="evidence" value="ECO:0007669"/>
    <property type="project" value="InterPro"/>
</dbReference>
<evidence type="ECO:0000313" key="11">
    <source>
        <dbReference type="Proteomes" id="UP000712673"/>
    </source>
</evidence>
<evidence type="ECO:0000256" key="5">
    <source>
        <dbReference type="ARBA" id="ARBA00022692"/>
    </source>
</evidence>
<dbReference type="PANTHER" id="PTHR42929">
    <property type="entry name" value="INNER MEMBRANE ABC TRANSPORTER PERMEASE PROTEIN YDCU-RELATED-RELATED"/>
    <property type="match status" value="1"/>
</dbReference>
<feature type="transmembrane region" description="Helical" evidence="8">
    <location>
        <begin position="217"/>
        <end position="236"/>
    </location>
</feature>
<dbReference type="InterPro" id="IPR000515">
    <property type="entry name" value="MetI-like"/>
</dbReference>
<comment type="caution">
    <text evidence="10">The sequence shown here is derived from an EMBL/GenBank/DDBJ whole genome shotgun (WGS) entry which is preliminary data.</text>
</comment>
<organism evidence="10 11">
    <name type="scientific">Tectimicrobiota bacterium</name>
    <dbReference type="NCBI Taxonomy" id="2528274"/>
    <lineage>
        <taxon>Bacteria</taxon>
        <taxon>Pseudomonadati</taxon>
        <taxon>Nitrospinota/Tectimicrobiota group</taxon>
        <taxon>Candidatus Tectimicrobiota</taxon>
    </lineage>
</organism>
<evidence type="ECO:0000256" key="6">
    <source>
        <dbReference type="ARBA" id="ARBA00022989"/>
    </source>
</evidence>
<reference evidence="10" key="1">
    <citation type="submission" date="2019-03" db="EMBL/GenBank/DDBJ databases">
        <title>Lake Tanganyika Metagenome-Assembled Genomes (MAGs).</title>
        <authorList>
            <person name="Tran P."/>
        </authorList>
    </citation>
    <scope>NUCLEOTIDE SEQUENCE</scope>
    <source>
        <strain evidence="10">K_DeepCast_65m_m2_066</strain>
    </source>
</reference>
<accession>A0A938B1U8</accession>
<keyword evidence="6 8" id="KW-1133">Transmembrane helix</keyword>
<dbReference type="CDD" id="cd06261">
    <property type="entry name" value="TM_PBP2"/>
    <property type="match status" value="1"/>
</dbReference>
<feature type="transmembrane region" description="Helical" evidence="8">
    <location>
        <begin position="265"/>
        <end position="284"/>
    </location>
</feature>
<evidence type="ECO:0000259" key="9">
    <source>
        <dbReference type="PROSITE" id="PS50928"/>
    </source>
</evidence>
<dbReference type="Proteomes" id="UP000712673">
    <property type="component" value="Unassembled WGS sequence"/>
</dbReference>
<dbReference type="Gene3D" id="1.10.3720.10">
    <property type="entry name" value="MetI-like"/>
    <property type="match status" value="1"/>
</dbReference>
<dbReference type="PANTHER" id="PTHR42929:SF1">
    <property type="entry name" value="INNER MEMBRANE ABC TRANSPORTER PERMEASE PROTEIN YDCU-RELATED"/>
    <property type="match status" value="1"/>
</dbReference>
<feature type="transmembrane region" description="Helical" evidence="8">
    <location>
        <begin position="83"/>
        <end position="104"/>
    </location>
</feature>
<dbReference type="EMBL" id="VGLS01000002">
    <property type="protein sequence ID" value="MBM3222210.1"/>
    <property type="molecule type" value="Genomic_DNA"/>
</dbReference>
<dbReference type="AlphaFoldDB" id="A0A938B1U8"/>
<dbReference type="PROSITE" id="PS50928">
    <property type="entry name" value="ABC_TM1"/>
    <property type="match status" value="1"/>
</dbReference>
<evidence type="ECO:0000256" key="8">
    <source>
        <dbReference type="RuleBase" id="RU363032"/>
    </source>
</evidence>
<gene>
    <name evidence="10" type="ORF">FJZ47_00175</name>
</gene>
<name>A0A938B1U8_UNCTE</name>
<evidence type="ECO:0000256" key="2">
    <source>
        <dbReference type="ARBA" id="ARBA00007069"/>
    </source>
</evidence>
<evidence type="ECO:0000256" key="7">
    <source>
        <dbReference type="ARBA" id="ARBA00023136"/>
    </source>
</evidence>
<comment type="similarity">
    <text evidence="2">Belongs to the binding-protein-dependent transport system permease family. CysTW subfamily.</text>
</comment>
<comment type="subcellular location">
    <subcellularLocation>
        <location evidence="1 8">Cell membrane</location>
        <topology evidence="1 8">Multi-pass membrane protein</topology>
    </subcellularLocation>
</comment>
<feature type="transmembrane region" description="Helical" evidence="8">
    <location>
        <begin position="111"/>
        <end position="131"/>
    </location>
</feature>
<dbReference type="Pfam" id="PF00528">
    <property type="entry name" value="BPD_transp_1"/>
    <property type="match status" value="1"/>
</dbReference>
<keyword evidence="3 8" id="KW-0813">Transport</keyword>
<evidence type="ECO:0000256" key="3">
    <source>
        <dbReference type="ARBA" id="ARBA00022448"/>
    </source>
</evidence>
<feature type="transmembrane region" description="Helical" evidence="8">
    <location>
        <begin position="164"/>
        <end position="185"/>
    </location>
</feature>
<dbReference type="GO" id="GO:0005886">
    <property type="term" value="C:plasma membrane"/>
    <property type="evidence" value="ECO:0007669"/>
    <property type="project" value="UniProtKB-SubCell"/>
</dbReference>
<keyword evidence="5 8" id="KW-0812">Transmembrane</keyword>
<sequence>MLSMRQRLFDGLHRRPGWATACLLAPALLWLVALALVPMGVLAYYSVLSRGPWGTIVHTLTLEHYQHILDPVFLRVLGRTCRLALLTTVLCLLGGYILAYWMAFYGGHRKFLYSFLIMLPFWTSDLVRLYAWMTLLADHGVINNALLALGVLQEPLPLLYNEGAVVLGLVYTYLPFMVLPLYAALERLDRRVLEAAADLGATPLECLWKVTLPLTRGGMLSGSVLVFVPSLGEFLVPELLGGAKTMLLGKFIALKFTGLRNWPLGAAYALVLVVMIVLLLGLYVRLVGRKQAFEAPVS</sequence>
<protein>
    <submittedName>
        <fullName evidence="10">ABC transporter permease</fullName>
    </submittedName>
</protein>
<evidence type="ECO:0000313" key="10">
    <source>
        <dbReference type="EMBL" id="MBM3222210.1"/>
    </source>
</evidence>
<dbReference type="InterPro" id="IPR035906">
    <property type="entry name" value="MetI-like_sf"/>
</dbReference>
<feature type="transmembrane region" description="Helical" evidence="8">
    <location>
        <begin position="21"/>
        <end position="45"/>
    </location>
</feature>
<keyword evidence="4" id="KW-1003">Cell membrane</keyword>
<proteinExistence type="inferred from homology"/>
<evidence type="ECO:0000256" key="4">
    <source>
        <dbReference type="ARBA" id="ARBA00022475"/>
    </source>
</evidence>
<feature type="domain" description="ABC transmembrane type-1" evidence="9">
    <location>
        <begin position="77"/>
        <end position="283"/>
    </location>
</feature>